<dbReference type="Gene3D" id="2.40.128.330">
    <property type="match status" value="1"/>
</dbReference>
<dbReference type="InterPro" id="IPR039204">
    <property type="entry name" value="MRS2-like"/>
</dbReference>
<keyword evidence="6" id="KW-0813">Transport</keyword>
<dbReference type="GO" id="GO:0016020">
    <property type="term" value="C:membrane"/>
    <property type="evidence" value="ECO:0007669"/>
    <property type="project" value="UniProtKB-SubCell"/>
</dbReference>
<feature type="transmembrane region" description="Helical" evidence="6">
    <location>
        <begin position="373"/>
        <end position="396"/>
    </location>
</feature>
<keyword evidence="6" id="KW-0460">Magnesium</keyword>
<feature type="transmembrane region" description="Helical" evidence="6">
    <location>
        <begin position="340"/>
        <end position="361"/>
    </location>
</feature>
<dbReference type="CDD" id="cd12823">
    <property type="entry name" value="Mrs2_Mfm1p-like"/>
    <property type="match status" value="1"/>
</dbReference>
<protein>
    <recommendedName>
        <fullName evidence="6">Magnesium transporter</fullName>
    </recommendedName>
</protein>
<sequence length="402" mass="45708">MAHLEGRVQGLRLWNRIYASGKSEVIREDKVTMMMMLKFDLPAHDFRLLDPSFAHPSTILGRDKAIVVSLEHIRGIITADEVLFLNFHDPHDPLVCPLVLELQRRLNPAGVSRASRFESADLSPKRGWTNFRDKFGITWPKNFPFEFKALEVMLQAVCTHLDLQAAELQREGLSLLDELASKISTSKLERVRQLKSTLVATTRRVQKVRDEIEQLVNDKGKLAEMYLTQKKQKMESTSHGDQSLLGNRLSVSVPVSPVASPRDGRKPEKSFSIESRHEGIRSSESVAKKIELEMLLVTFLVVTDNTFNKLTSLKKYIEDTEYIINIQLDSVRNKLIQFELVMTTVSFVVSIFGMVAGIFGMNFPVQLYHSADAFKWVLTVTGAIGITIFLALCWFLKYKRLP</sequence>
<proteinExistence type="inferred from homology"/>
<dbReference type="PANTHER" id="PTHR13890:SF26">
    <property type="entry name" value="MAGNESIUM TRANSPORTER MRS2-1"/>
    <property type="match status" value="1"/>
</dbReference>
<dbReference type="GO" id="GO:0015693">
    <property type="term" value="P:magnesium ion transport"/>
    <property type="evidence" value="ECO:0000318"/>
    <property type="project" value="GO_Central"/>
</dbReference>
<gene>
    <name evidence="9" type="ORF">EUGRSUZ_J03122</name>
</gene>
<keyword evidence="4 6" id="KW-1133">Transmembrane helix</keyword>
<comment type="similarity">
    <text evidence="2 6">Belongs to the CorA metal ion transporter (MIT) (TC 1.A.35.5) family.</text>
</comment>
<comment type="function">
    <text evidence="6">Magnesium transporter that may mediate the influx of magnesium.</text>
</comment>
<dbReference type="InParanoid" id="A0A059AJJ4"/>
<dbReference type="EMBL" id="KK198762">
    <property type="protein sequence ID" value="KCW53909.1"/>
    <property type="molecule type" value="Genomic_DNA"/>
</dbReference>
<evidence type="ECO:0000256" key="8">
    <source>
        <dbReference type="SAM" id="MobiDB-lite"/>
    </source>
</evidence>
<feature type="coiled-coil region" evidence="7">
    <location>
        <begin position="191"/>
        <end position="225"/>
    </location>
</feature>
<keyword evidence="6" id="KW-0406">Ion transport</keyword>
<keyword evidence="5 6" id="KW-0472">Membrane</keyword>
<organism evidence="9">
    <name type="scientific">Eucalyptus grandis</name>
    <name type="common">Flooded gum</name>
    <dbReference type="NCBI Taxonomy" id="71139"/>
    <lineage>
        <taxon>Eukaryota</taxon>
        <taxon>Viridiplantae</taxon>
        <taxon>Streptophyta</taxon>
        <taxon>Embryophyta</taxon>
        <taxon>Tracheophyta</taxon>
        <taxon>Spermatophyta</taxon>
        <taxon>Magnoliopsida</taxon>
        <taxon>eudicotyledons</taxon>
        <taxon>Gunneridae</taxon>
        <taxon>Pentapetalae</taxon>
        <taxon>rosids</taxon>
        <taxon>malvids</taxon>
        <taxon>Myrtales</taxon>
        <taxon>Myrtaceae</taxon>
        <taxon>Myrtoideae</taxon>
        <taxon>Eucalypteae</taxon>
        <taxon>Eucalyptus</taxon>
    </lineage>
</organism>
<evidence type="ECO:0000256" key="7">
    <source>
        <dbReference type="SAM" id="Coils"/>
    </source>
</evidence>
<evidence type="ECO:0000313" key="9">
    <source>
        <dbReference type="EMBL" id="KCW53909.1"/>
    </source>
</evidence>
<name>A0A059AJJ4_EUCGR</name>
<evidence type="ECO:0000256" key="4">
    <source>
        <dbReference type="ARBA" id="ARBA00022989"/>
    </source>
</evidence>
<evidence type="ECO:0000256" key="6">
    <source>
        <dbReference type="RuleBase" id="RU366041"/>
    </source>
</evidence>
<reference evidence="9" key="1">
    <citation type="submission" date="2013-07" db="EMBL/GenBank/DDBJ databases">
        <title>The genome of Eucalyptus grandis.</title>
        <authorList>
            <person name="Schmutz J."/>
            <person name="Hayes R."/>
            <person name="Myburg A."/>
            <person name="Tuskan G."/>
            <person name="Grattapaglia D."/>
            <person name="Rokhsar D.S."/>
        </authorList>
    </citation>
    <scope>NUCLEOTIDE SEQUENCE</scope>
    <source>
        <tissue evidence="9">Leaf extractions</tissue>
    </source>
</reference>
<dbReference type="SUPFAM" id="SSF144083">
    <property type="entry name" value="Magnesium transport protein CorA, transmembrane region"/>
    <property type="match status" value="1"/>
</dbReference>
<feature type="region of interest" description="Disordered" evidence="8">
    <location>
        <begin position="254"/>
        <end position="276"/>
    </location>
</feature>
<dbReference type="AlphaFoldDB" id="A0A059AJJ4"/>
<feature type="compositionally biased region" description="Basic and acidic residues" evidence="8">
    <location>
        <begin position="262"/>
        <end position="276"/>
    </location>
</feature>
<evidence type="ECO:0000256" key="2">
    <source>
        <dbReference type="ARBA" id="ARBA00007535"/>
    </source>
</evidence>
<dbReference type="Gene3D" id="1.20.58.340">
    <property type="entry name" value="Magnesium transport protein CorA, transmembrane region"/>
    <property type="match status" value="2"/>
</dbReference>
<comment type="subcellular location">
    <subcellularLocation>
        <location evidence="1 6">Membrane</location>
        <topology evidence="1 6">Multi-pass membrane protein</topology>
    </subcellularLocation>
</comment>
<dbReference type="PANTHER" id="PTHR13890">
    <property type="entry name" value="RNA SPLICING PROTEIN MRS2, MITOCHONDRIAL"/>
    <property type="match status" value="1"/>
</dbReference>
<dbReference type="GO" id="GO:0015095">
    <property type="term" value="F:magnesium ion transmembrane transporter activity"/>
    <property type="evidence" value="ECO:0000318"/>
    <property type="project" value="GO_Central"/>
</dbReference>
<dbReference type="Pfam" id="PF22099">
    <property type="entry name" value="MRS2-like"/>
    <property type="match status" value="1"/>
</dbReference>
<keyword evidence="7" id="KW-0175">Coiled coil</keyword>
<dbReference type="Gramene" id="KCW53909">
    <property type="protein sequence ID" value="KCW53909"/>
    <property type="gene ID" value="EUGRSUZ_J03122"/>
</dbReference>
<evidence type="ECO:0000256" key="3">
    <source>
        <dbReference type="ARBA" id="ARBA00022692"/>
    </source>
</evidence>
<dbReference type="InterPro" id="IPR045863">
    <property type="entry name" value="CorA_TM1_TM2"/>
</dbReference>
<evidence type="ECO:0000256" key="1">
    <source>
        <dbReference type="ARBA" id="ARBA00004141"/>
    </source>
</evidence>
<accession>A0A059AJJ4</accession>
<keyword evidence="3 6" id="KW-0812">Transmembrane</keyword>
<evidence type="ECO:0000256" key="5">
    <source>
        <dbReference type="ARBA" id="ARBA00023136"/>
    </source>
</evidence>
<dbReference type="eggNOG" id="KOG2662">
    <property type="taxonomic scope" value="Eukaryota"/>
</dbReference>